<evidence type="ECO:0000256" key="8">
    <source>
        <dbReference type="ARBA" id="ARBA00022840"/>
    </source>
</evidence>
<proteinExistence type="inferred from homology"/>
<evidence type="ECO:0000256" key="2">
    <source>
        <dbReference type="ARBA" id="ARBA00005810"/>
    </source>
</evidence>
<evidence type="ECO:0000256" key="1">
    <source>
        <dbReference type="ARBA" id="ARBA00005051"/>
    </source>
</evidence>
<dbReference type="RefSeq" id="WP_204733801.1">
    <property type="nucleotide sequence ID" value="NZ_JAVDWE010000006.1"/>
</dbReference>
<comment type="pathway">
    <text evidence="1">Cofactor biosynthesis; tetrahydrofolate biosynthesis; 2-amino-4-hydroxy-6-hydroxymethyl-7,8-dihydropteridine diphosphate from 7,8-dihydroneopterin triphosphate: step 4/4.</text>
</comment>
<dbReference type="PANTHER" id="PTHR43071">
    <property type="entry name" value="2-AMINO-4-HYDROXY-6-HYDROXYMETHYLDIHYDROPTERIDINE PYROPHOSPHOKINASE"/>
    <property type="match status" value="1"/>
</dbReference>
<evidence type="ECO:0000256" key="12">
    <source>
        <dbReference type="ARBA" id="ARBA00033413"/>
    </source>
</evidence>
<evidence type="ECO:0000313" key="14">
    <source>
        <dbReference type="EMBL" id="MDR7094731.1"/>
    </source>
</evidence>
<dbReference type="InterPro" id="IPR000550">
    <property type="entry name" value="Hppk"/>
</dbReference>
<dbReference type="PANTHER" id="PTHR43071:SF1">
    <property type="entry name" value="2-AMINO-4-HYDROXY-6-HYDROXYMETHYLDIHYDROPTERIDINE PYROPHOSPHOKINASE"/>
    <property type="match status" value="1"/>
</dbReference>
<comment type="similarity">
    <text evidence="2">Belongs to the HPPK family.</text>
</comment>
<feature type="domain" description="7,8-dihydro-6-hydroxymethylpterin-pyrophosphokinase" evidence="13">
    <location>
        <begin position="93"/>
        <end position="104"/>
    </location>
</feature>
<keyword evidence="8" id="KW-0067">ATP-binding</keyword>
<evidence type="ECO:0000256" key="7">
    <source>
        <dbReference type="ARBA" id="ARBA00022777"/>
    </source>
</evidence>
<dbReference type="InterPro" id="IPR035907">
    <property type="entry name" value="Hppk_sf"/>
</dbReference>
<comment type="function">
    <text evidence="10">Catalyzes the transfer of pyrophosphate from adenosine triphosphate (ATP) to 6-hydroxymethyl-7,8-dihydropterin, an enzymatic step in folate biosynthesis pathway.</text>
</comment>
<evidence type="ECO:0000256" key="3">
    <source>
        <dbReference type="ARBA" id="ARBA00013253"/>
    </source>
</evidence>
<dbReference type="GO" id="GO:0003848">
    <property type="term" value="F:2-amino-4-hydroxy-6-hydroxymethyldihydropteridine diphosphokinase activity"/>
    <property type="evidence" value="ECO:0007669"/>
    <property type="project" value="UniProtKB-EC"/>
</dbReference>
<evidence type="ECO:0000313" key="15">
    <source>
        <dbReference type="Proteomes" id="UP001265550"/>
    </source>
</evidence>
<dbReference type="EC" id="2.7.6.3" evidence="3"/>
<keyword evidence="7" id="KW-0418">Kinase</keyword>
<name>A0ABU1VB77_9BURK</name>
<evidence type="ECO:0000256" key="6">
    <source>
        <dbReference type="ARBA" id="ARBA00022741"/>
    </source>
</evidence>
<evidence type="ECO:0000256" key="4">
    <source>
        <dbReference type="ARBA" id="ARBA00016218"/>
    </source>
</evidence>
<dbReference type="CDD" id="cd00483">
    <property type="entry name" value="HPPK"/>
    <property type="match status" value="1"/>
</dbReference>
<evidence type="ECO:0000256" key="9">
    <source>
        <dbReference type="ARBA" id="ARBA00022909"/>
    </source>
</evidence>
<accession>A0ABU1VB77</accession>
<gene>
    <name evidence="14" type="ORF">J2X09_002474</name>
</gene>
<keyword evidence="6" id="KW-0547">Nucleotide-binding</keyword>
<evidence type="ECO:0000256" key="5">
    <source>
        <dbReference type="ARBA" id="ARBA00022679"/>
    </source>
</evidence>
<evidence type="ECO:0000256" key="11">
    <source>
        <dbReference type="ARBA" id="ARBA00029766"/>
    </source>
</evidence>
<dbReference type="PROSITE" id="PS00794">
    <property type="entry name" value="HPPK"/>
    <property type="match status" value="1"/>
</dbReference>
<dbReference type="NCBIfam" id="TIGR01498">
    <property type="entry name" value="folK"/>
    <property type="match status" value="1"/>
</dbReference>
<dbReference type="Gene3D" id="3.30.70.560">
    <property type="entry name" value="7,8-Dihydro-6-hydroxymethylpterin-pyrophosphokinase HPPK"/>
    <property type="match status" value="1"/>
</dbReference>
<keyword evidence="9" id="KW-0289">Folate biosynthesis</keyword>
<evidence type="ECO:0000259" key="13">
    <source>
        <dbReference type="PROSITE" id="PS00794"/>
    </source>
</evidence>
<dbReference type="Proteomes" id="UP001265550">
    <property type="component" value="Unassembled WGS sequence"/>
</dbReference>
<sequence length="158" mass="17072">MRAIRAEVTAFIALGANLGDAGRTLRDALAALNATTGVRVVQASSLYRSAPIDSSGPDYFNAVAEVRTTLSAPELLDALQVIENNAGRERPYRNAPRTLDLDLLTYGEACIDSARLTVPHPRMNERAFVLVPLAEIAPERVTPVQLRAVAAQRIDKAH</sequence>
<keyword evidence="15" id="KW-1185">Reference proteome</keyword>
<organism evidence="14 15">
    <name type="scientific">Hydrogenophaga laconesensis</name>
    <dbReference type="NCBI Taxonomy" id="1805971"/>
    <lineage>
        <taxon>Bacteria</taxon>
        <taxon>Pseudomonadati</taxon>
        <taxon>Pseudomonadota</taxon>
        <taxon>Betaproteobacteria</taxon>
        <taxon>Burkholderiales</taxon>
        <taxon>Comamonadaceae</taxon>
        <taxon>Hydrogenophaga</taxon>
    </lineage>
</organism>
<keyword evidence="5 14" id="KW-0808">Transferase</keyword>
<comment type="caution">
    <text evidence="14">The sequence shown here is derived from an EMBL/GenBank/DDBJ whole genome shotgun (WGS) entry which is preliminary data.</text>
</comment>
<dbReference type="EMBL" id="JAVDWE010000006">
    <property type="protein sequence ID" value="MDR7094731.1"/>
    <property type="molecule type" value="Genomic_DNA"/>
</dbReference>
<evidence type="ECO:0000256" key="10">
    <source>
        <dbReference type="ARBA" id="ARBA00029409"/>
    </source>
</evidence>
<protein>
    <recommendedName>
        <fullName evidence="4">2-amino-4-hydroxy-6-hydroxymethyldihydropteridine pyrophosphokinase</fullName>
        <ecNumber evidence="3">2.7.6.3</ecNumber>
    </recommendedName>
    <alternativeName>
        <fullName evidence="11">6-hydroxymethyl-7,8-dihydropterin pyrophosphokinase</fullName>
    </alternativeName>
    <alternativeName>
        <fullName evidence="12">7,8-dihydro-6-hydroxymethylpterin-pyrophosphokinase</fullName>
    </alternativeName>
</protein>
<dbReference type="SUPFAM" id="SSF55083">
    <property type="entry name" value="6-hydroxymethyl-7,8-dihydropterin pyrophosphokinase, HPPK"/>
    <property type="match status" value="1"/>
</dbReference>
<dbReference type="Pfam" id="PF01288">
    <property type="entry name" value="HPPK"/>
    <property type="match status" value="1"/>
</dbReference>
<reference evidence="14 15" key="1">
    <citation type="submission" date="2023-07" db="EMBL/GenBank/DDBJ databases">
        <title>Sorghum-associated microbial communities from plants grown in Nebraska, USA.</title>
        <authorList>
            <person name="Schachtman D."/>
        </authorList>
    </citation>
    <scope>NUCLEOTIDE SEQUENCE [LARGE SCALE GENOMIC DNA]</scope>
    <source>
        <strain evidence="14 15">BE240</strain>
    </source>
</reference>